<dbReference type="SUPFAM" id="SSF117916">
    <property type="entry name" value="Fe-S cluster assembly (FSCA) domain-like"/>
    <property type="match status" value="1"/>
</dbReference>
<dbReference type="RefSeq" id="WP_377760875.1">
    <property type="nucleotide sequence ID" value="NZ_JBHRXY010000004.1"/>
</dbReference>
<dbReference type="Proteomes" id="UP001595539">
    <property type="component" value="Unassembled WGS sequence"/>
</dbReference>
<reference evidence="3" key="1">
    <citation type="journal article" date="2019" name="Int. J. Syst. Evol. Microbiol.">
        <title>The Global Catalogue of Microorganisms (GCM) 10K type strain sequencing project: providing services to taxonomists for standard genome sequencing and annotation.</title>
        <authorList>
            <consortium name="The Broad Institute Genomics Platform"/>
            <consortium name="The Broad Institute Genome Sequencing Center for Infectious Disease"/>
            <person name="Wu L."/>
            <person name="Ma J."/>
        </authorList>
    </citation>
    <scope>NUCLEOTIDE SEQUENCE [LARGE SCALE GENOMIC DNA]</scope>
    <source>
        <strain evidence="3">KCTC 42473</strain>
    </source>
</reference>
<dbReference type="Pfam" id="PF01883">
    <property type="entry name" value="FeS_assembly_P"/>
    <property type="match status" value="1"/>
</dbReference>
<evidence type="ECO:0000259" key="1">
    <source>
        <dbReference type="Pfam" id="PF01883"/>
    </source>
</evidence>
<sequence>MADDLRAAVLAALRGVVDPETGRDLVSMGLVYDVAVRGSRVSVTMTTTTRGCPLSELLRQGAEAAVGAVPGVARASVALTWDPPWTPDRIAARTF</sequence>
<evidence type="ECO:0000313" key="2">
    <source>
        <dbReference type="EMBL" id="MFC3629337.1"/>
    </source>
</evidence>
<dbReference type="PANTHER" id="PTHR42831:SF1">
    <property type="entry name" value="FE-S PROTEIN MATURATION AUXILIARY FACTOR YITW"/>
    <property type="match status" value="1"/>
</dbReference>
<keyword evidence="3" id="KW-1185">Reference proteome</keyword>
<dbReference type="Gene3D" id="3.30.300.130">
    <property type="entry name" value="Fe-S cluster assembly (FSCA)"/>
    <property type="match status" value="1"/>
</dbReference>
<dbReference type="PANTHER" id="PTHR42831">
    <property type="entry name" value="FE-S PROTEIN MATURATION AUXILIARY FACTOR YITW"/>
    <property type="match status" value="1"/>
</dbReference>
<accession>A0ABV7U2T0</accession>
<feature type="domain" description="MIP18 family-like" evidence="1">
    <location>
        <begin position="6"/>
        <end position="77"/>
    </location>
</feature>
<evidence type="ECO:0000313" key="3">
    <source>
        <dbReference type="Proteomes" id="UP001595539"/>
    </source>
</evidence>
<protein>
    <submittedName>
        <fullName evidence="2">Metal-sulfur cluster assembly factor</fullName>
    </submittedName>
</protein>
<dbReference type="EMBL" id="JBHRXY010000004">
    <property type="protein sequence ID" value="MFC3629337.1"/>
    <property type="molecule type" value="Genomic_DNA"/>
</dbReference>
<gene>
    <name evidence="2" type="ORF">ACFOM8_07750</name>
</gene>
<dbReference type="InterPro" id="IPR002744">
    <property type="entry name" value="MIP18-like"/>
</dbReference>
<dbReference type="InterPro" id="IPR034904">
    <property type="entry name" value="FSCA_dom_sf"/>
</dbReference>
<name>A0ABV7U2T0_9RHOB</name>
<dbReference type="InterPro" id="IPR052339">
    <property type="entry name" value="Fe-S_Maturation_MIP18"/>
</dbReference>
<proteinExistence type="predicted"/>
<organism evidence="2 3">
    <name type="scientific">Paracoccus angustae</name>
    <dbReference type="NCBI Taxonomy" id="1671480"/>
    <lineage>
        <taxon>Bacteria</taxon>
        <taxon>Pseudomonadati</taxon>
        <taxon>Pseudomonadota</taxon>
        <taxon>Alphaproteobacteria</taxon>
        <taxon>Rhodobacterales</taxon>
        <taxon>Paracoccaceae</taxon>
        <taxon>Paracoccus</taxon>
    </lineage>
</organism>
<comment type="caution">
    <text evidence="2">The sequence shown here is derived from an EMBL/GenBank/DDBJ whole genome shotgun (WGS) entry which is preliminary data.</text>
</comment>